<dbReference type="HOGENOM" id="CLU_013560_5_2_9"/>
<evidence type="ECO:0000313" key="4">
    <source>
        <dbReference type="EMBL" id="AEP88342.1"/>
    </source>
</evidence>
<dbReference type="AlphaFoldDB" id="G4P113"/>
<dbReference type="PANTHER" id="PTHR43318">
    <property type="entry name" value="UDP-N-ACETYLGLUCOSAMINE 4,6-DEHYDRATASE"/>
    <property type="match status" value="1"/>
</dbReference>
<dbReference type="STRING" id="1052585.GYO_3769"/>
<evidence type="ECO:0000256" key="1">
    <source>
        <dbReference type="ARBA" id="ARBA00007430"/>
    </source>
</evidence>
<dbReference type="PANTHER" id="PTHR43318:SF1">
    <property type="entry name" value="POLYSACCHARIDE BIOSYNTHESIS PROTEIN EPSC-RELATED"/>
    <property type="match status" value="1"/>
</dbReference>
<dbReference type="InterPro" id="IPR051203">
    <property type="entry name" value="Polysaccharide_Synthase-Rel"/>
</dbReference>
<feature type="transmembrane region" description="Helical" evidence="2">
    <location>
        <begin position="27"/>
        <end position="48"/>
    </location>
</feature>
<feature type="transmembrane region" description="Helical" evidence="2">
    <location>
        <begin position="60"/>
        <end position="79"/>
    </location>
</feature>
<keyword evidence="2" id="KW-1133">Transmembrane helix</keyword>
<keyword evidence="5" id="KW-1185">Reference proteome</keyword>
<sequence>MFWWTKTAAAKPIKELGGKRLSYRRRLSMIIALDTYLVLNSVIAGYQFLKDSYQFYDSGALLLTAVSLLLSYHVCAFLFRQYKQVWTYTGLGELIVLLKGITLSAAVTGVIQYAVYHTMFFRLLTACWVLQLLSIGGTRVLSRVLKESIRKKRSASSRALIIGAGSGGTLMVRQLLSKDDPDIIPVAFIDDDQTKHKLEIMGLPVIGGKESIMPAVQKLKINYIIIAIPSLRTHELQVLYKECVRTGVNIKIMPHFDEMLLGTRTAGQIRDVKAEDLLGRKPVTLDTSEISNRIKGKTVLVTGAGGSIGSEICRQISPFQPNAIILLGHGENSIHSIYTELNGRFGKHIVFHTEIADVQDRDKMFTLMKKYEPHVVYHAAAHKHVPLMEHNPEEAVKNNIIGTKNVAEAADMSGTETFVLISSDKAVNPANVMGATKRFAEMIIMNLGKISRTKFVAVRFGNVLGSRGSVIPIFKKQIEKGGPVTVTHPAMTRYFMTIPEASRLVIQAGALAKGRQIFVLDMGEPVKIVDLAKNLIHLSGYTTEQIPIEFTGIRPGEKMYEELLNKNEVHAEQIFPKIHIGKAVDGDWPVLMRFIEDFNDLPEADLRARLFAAINTSDEMTAASAH</sequence>
<dbReference type="SUPFAM" id="SSF51735">
    <property type="entry name" value="NAD(P)-binding Rossmann-fold domains"/>
    <property type="match status" value="2"/>
</dbReference>
<name>G4P113_BACS4</name>
<dbReference type="FunFam" id="3.40.50.720:FF:000568">
    <property type="entry name" value="Polysaccharide biosynthesis protein"/>
    <property type="match status" value="1"/>
</dbReference>
<protein>
    <submittedName>
        <fullName evidence="4">Exopolysaccharide biosynthesis YveM</fullName>
    </submittedName>
</protein>
<dbReference type="Pfam" id="PF13727">
    <property type="entry name" value="CoA_binding_3"/>
    <property type="match status" value="1"/>
</dbReference>
<dbReference type="InterPro" id="IPR036291">
    <property type="entry name" value="NAD(P)-bd_dom_sf"/>
</dbReference>
<dbReference type="CDD" id="cd05237">
    <property type="entry name" value="UDP_invert_4-6DH_SDR_e"/>
    <property type="match status" value="1"/>
</dbReference>
<dbReference type="Proteomes" id="UP000002651">
    <property type="component" value="Chromosome"/>
</dbReference>
<dbReference type="InterPro" id="IPR003869">
    <property type="entry name" value="Polysac_CapD-like"/>
</dbReference>
<dbReference type="KEGG" id="bst:GYO_3769"/>
<evidence type="ECO:0000259" key="3">
    <source>
        <dbReference type="Pfam" id="PF02719"/>
    </source>
</evidence>
<evidence type="ECO:0000256" key="2">
    <source>
        <dbReference type="SAM" id="Phobius"/>
    </source>
</evidence>
<comment type="similarity">
    <text evidence="1">Belongs to the polysaccharide synthase family.</text>
</comment>
<gene>
    <name evidence="4" type="primary">yveM</name>
    <name evidence="4" type="ordered locus">GYO_3769</name>
</gene>
<feature type="domain" description="Polysaccharide biosynthesis protein CapD-like" evidence="3">
    <location>
        <begin position="299"/>
        <end position="580"/>
    </location>
</feature>
<dbReference type="Gene3D" id="3.40.50.720">
    <property type="entry name" value="NAD(P)-binding Rossmann-like Domain"/>
    <property type="match status" value="2"/>
</dbReference>
<organism evidence="4 5">
    <name type="scientific">Bacillus spizizenii (strain DSM 15029 / JCM 12233 / NBRC 101239 / NRRL B-23049 / TU-B-10)</name>
    <name type="common">Bacillus subtilis subsp. spizizenii</name>
    <dbReference type="NCBI Taxonomy" id="1052585"/>
    <lineage>
        <taxon>Bacteria</taxon>
        <taxon>Bacillati</taxon>
        <taxon>Bacillota</taxon>
        <taxon>Bacilli</taxon>
        <taxon>Bacillales</taxon>
        <taxon>Bacillaceae</taxon>
        <taxon>Bacillus</taxon>
    </lineage>
</organism>
<dbReference type="Pfam" id="PF02719">
    <property type="entry name" value="Polysacc_synt_2"/>
    <property type="match status" value="1"/>
</dbReference>
<keyword evidence="2" id="KW-0812">Transmembrane</keyword>
<evidence type="ECO:0000313" key="5">
    <source>
        <dbReference type="Proteomes" id="UP000002651"/>
    </source>
</evidence>
<keyword evidence="2" id="KW-0472">Membrane</keyword>
<accession>G4P113</accession>
<reference evidence="4 5" key="1">
    <citation type="journal article" date="2012" name="J. Bacteriol.">
        <title>Whole-genome sequences of Bacillus subtilis and close relatives.</title>
        <authorList>
            <person name="Earl A.M."/>
            <person name="Eppinger M."/>
            <person name="Fricke W.F."/>
            <person name="Rosovitz M.J."/>
            <person name="Rasko D.A."/>
            <person name="Daugherty S."/>
            <person name="Losick R."/>
            <person name="Kolter R."/>
            <person name="Ravel J."/>
        </authorList>
    </citation>
    <scope>NUCLEOTIDE SEQUENCE [LARGE SCALE GENOMIC DNA]</scope>
    <source>
        <strain evidence="5">DSM 15029 / JCM 12233 / NBRC 101239 / NRRL B-23049 / TU-B-10</strain>
    </source>
</reference>
<dbReference type="EMBL" id="CP002905">
    <property type="protein sequence ID" value="AEP88342.1"/>
    <property type="molecule type" value="Genomic_DNA"/>
</dbReference>
<proteinExistence type="inferred from homology"/>
<feature type="transmembrane region" description="Helical" evidence="2">
    <location>
        <begin position="91"/>
        <end position="113"/>
    </location>
</feature>